<keyword evidence="9" id="KW-1185">Reference proteome</keyword>
<dbReference type="Pfam" id="PF10093">
    <property type="entry name" value="EarP"/>
    <property type="match status" value="1"/>
</dbReference>
<comment type="catalytic activity">
    <reaction evidence="7">
        <text>dTDP-beta-L-rhamnose + L-arginyl-[protein] = N(omega)-(alpha-L-rhamnosyl)-L-arginyl-[protein] + dTDP + H(+)</text>
        <dbReference type="Rhea" id="RHEA:66692"/>
        <dbReference type="Rhea" id="RHEA-COMP:10532"/>
        <dbReference type="Rhea" id="RHEA-COMP:17096"/>
        <dbReference type="ChEBI" id="CHEBI:15378"/>
        <dbReference type="ChEBI" id="CHEBI:29965"/>
        <dbReference type="ChEBI" id="CHEBI:57510"/>
        <dbReference type="ChEBI" id="CHEBI:58369"/>
        <dbReference type="ChEBI" id="CHEBI:167445"/>
    </reaction>
    <physiologicalReaction direction="left-to-right" evidence="7">
        <dbReference type="Rhea" id="RHEA:66693"/>
    </physiologicalReaction>
</comment>
<sequence>MARLGFDLFCRVVDNFGDIGVCWRLARQLAAMPQQHTVRLWVDDLSTFARIEPAVAPTLDRQTISGVDIVAWNDASASLAPQEIVVEAFACDPPAAFMQQARQQDSLCVNLEYLSAEPWVASCHGLPSLQANGLRKVFFFPGFTTDTGGLLREPDLLAIRDAYRADPGQRAALLVTVGLPTAQIATLLEGGRQVLLFGYSHAPANALRQVLAQQQQPSVVLVPSGVCPDLPRGAYGQTYVHDMPFVDQDGFDRLLWTSDLNCIRGEDSLVRALWAGKPLLWHIYPQEDGAHMQKLQAWLALSPFEGIAGPLMRCWNDGDPSAVIPLLRKAMDNPDWAQWQGAAADWCAQLARQNDLATTLAEYCAQNRRKG</sequence>
<dbReference type="KEGG" id="pus:CKA81_08195"/>
<accession>A0A410GC06</accession>
<dbReference type="AlphaFoldDB" id="A0A410GC06"/>
<dbReference type="PIRSF" id="PIRSF015557">
    <property type="entry name" value="UCP015557"/>
    <property type="match status" value="1"/>
</dbReference>
<dbReference type="RefSeq" id="WP_128354869.1">
    <property type="nucleotide sequence ID" value="NZ_CP022987.1"/>
</dbReference>
<keyword evidence="2" id="KW-0808">Transferase</keyword>
<evidence type="ECO:0000256" key="1">
    <source>
        <dbReference type="ARBA" id="ARBA00022676"/>
    </source>
</evidence>
<keyword evidence="1" id="KW-0328">Glycosyltransferase</keyword>
<dbReference type="Proteomes" id="UP000283474">
    <property type="component" value="Chromosome"/>
</dbReference>
<evidence type="ECO:0000256" key="6">
    <source>
        <dbReference type="ARBA" id="ARBA00030025"/>
    </source>
</evidence>
<comment type="function">
    <text evidence="3">Protein-arginine rhamnosyltransferase that catalyzes the transfer of a single rhamnose to elongation factor P (EF-P) on 'Lys-32', a modification required for EF-P-dependent rescue of polyproline stalled ribosomes.</text>
</comment>
<dbReference type="OrthoDB" id="209085at2"/>
<dbReference type="InterPro" id="IPR016633">
    <property type="entry name" value="EarP"/>
</dbReference>
<evidence type="ECO:0000256" key="2">
    <source>
        <dbReference type="ARBA" id="ARBA00022679"/>
    </source>
</evidence>
<evidence type="ECO:0000313" key="8">
    <source>
        <dbReference type="EMBL" id="QAA93820.1"/>
    </source>
</evidence>
<dbReference type="EMBL" id="CP022987">
    <property type="protein sequence ID" value="QAA93820.1"/>
    <property type="molecule type" value="Genomic_DNA"/>
</dbReference>
<organism evidence="8 9">
    <name type="scientific">Pollutimonas thiosulfatoxidans</name>
    <dbReference type="NCBI Taxonomy" id="2028345"/>
    <lineage>
        <taxon>Bacteria</taxon>
        <taxon>Pseudomonadati</taxon>
        <taxon>Pseudomonadota</taxon>
        <taxon>Betaproteobacteria</taxon>
        <taxon>Burkholderiales</taxon>
        <taxon>Alcaligenaceae</taxon>
        <taxon>Pollutimonas</taxon>
    </lineage>
</organism>
<evidence type="ECO:0000256" key="4">
    <source>
        <dbReference type="ARBA" id="ARBA00024346"/>
    </source>
</evidence>
<evidence type="ECO:0000313" key="9">
    <source>
        <dbReference type="Proteomes" id="UP000283474"/>
    </source>
</evidence>
<evidence type="ECO:0000256" key="3">
    <source>
        <dbReference type="ARBA" id="ARBA00024303"/>
    </source>
</evidence>
<comment type="similarity">
    <text evidence="4">Belongs to the glycosyltransferase 104 family.</text>
</comment>
<evidence type="ECO:0000256" key="5">
    <source>
        <dbReference type="ARBA" id="ARBA00024416"/>
    </source>
</evidence>
<gene>
    <name evidence="8" type="ORF">CKA81_08195</name>
</gene>
<name>A0A410GC06_9BURK</name>
<dbReference type="NCBIfam" id="TIGR03837">
    <property type="entry name" value="efp_Arg_rhamno"/>
    <property type="match status" value="1"/>
</dbReference>
<dbReference type="GO" id="GO:0106361">
    <property type="term" value="F:protein-arginine rhamnosyltransferase activity"/>
    <property type="evidence" value="ECO:0007669"/>
    <property type="project" value="InterPro"/>
</dbReference>
<proteinExistence type="inferred from homology"/>
<reference evidence="8 9" key="1">
    <citation type="submission" date="2017-08" db="EMBL/GenBank/DDBJ databases">
        <authorList>
            <person name="Park S.-J."/>
            <person name="Kim H."/>
        </authorList>
    </citation>
    <scope>NUCLEOTIDE SEQUENCE [LARGE SCALE GENOMIC DNA]</scope>
    <source>
        <strain evidence="9">ye3</strain>
    </source>
</reference>
<protein>
    <recommendedName>
        <fullName evidence="5">Protein-arginine rhamnosyltransferase</fullName>
    </recommendedName>
    <alternativeName>
        <fullName evidence="6">EF-P arginine rhamnosyltransferase</fullName>
    </alternativeName>
</protein>
<evidence type="ECO:0000256" key="7">
    <source>
        <dbReference type="ARBA" id="ARBA00048472"/>
    </source>
</evidence>